<dbReference type="Proteomes" id="UP001139971">
    <property type="component" value="Unassembled WGS sequence"/>
</dbReference>
<dbReference type="RefSeq" id="WP_263541517.1">
    <property type="nucleotide sequence ID" value="NZ_JAOVZO020000018.1"/>
</dbReference>
<reference evidence="1" key="1">
    <citation type="submission" date="2023-02" db="EMBL/GenBank/DDBJ databases">
        <title>Tahibacter soli sp. nov. isolated from soil.</title>
        <authorList>
            <person name="Baek J.H."/>
            <person name="Lee J.K."/>
            <person name="Choi D.G."/>
            <person name="Jeon C.O."/>
        </authorList>
    </citation>
    <scope>NUCLEOTIDE SEQUENCE</scope>
    <source>
        <strain evidence="1">BL</strain>
    </source>
</reference>
<sequence>MIEIIPGTGLDMLHFGMTKSEVFEQLGFPNKSYLTASDCREVQYFALKLVLKSESGNDNRLGWMEVHNRDSILLGRSPWLMPRDELVALLTRSLGEAPELDDYNHFESLTFRDSWVELQFQLGELSCINFGVRYDDNDDPIWPVKA</sequence>
<gene>
    <name evidence="1" type="ORF">OD750_015115</name>
</gene>
<protein>
    <submittedName>
        <fullName evidence="1">Uncharacterized protein</fullName>
    </submittedName>
</protein>
<keyword evidence="2" id="KW-1185">Reference proteome</keyword>
<accession>A0A9X4BK49</accession>
<dbReference type="AlphaFoldDB" id="A0A9X4BK49"/>
<evidence type="ECO:0000313" key="1">
    <source>
        <dbReference type="EMBL" id="MDC8013872.1"/>
    </source>
</evidence>
<comment type="caution">
    <text evidence="1">The sequence shown here is derived from an EMBL/GenBank/DDBJ whole genome shotgun (WGS) entry which is preliminary data.</text>
</comment>
<evidence type="ECO:0000313" key="2">
    <source>
        <dbReference type="Proteomes" id="UP001139971"/>
    </source>
</evidence>
<proteinExistence type="predicted"/>
<dbReference type="EMBL" id="JAOVZO020000018">
    <property type="protein sequence ID" value="MDC8013872.1"/>
    <property type="molecule type" value="Genomic_DNA"/>
</dbReference>
<organism evidence="1 2">
    <name type="scientific">Tahibacter soli</name>
    <dbReference type="NCBI Taxonomy" id="2983605"/>
    <lineage>
        <taxon>Bacteria</taxon>
        <taxon>Pseudomonadati</taxon>
        <taxon>Pseudomonadota</taxon>
        <taxon>Gammaproteobacteria</taxon>
        <taxon>Lysobacterales</taxon>
        <taxon>Rhodanobacteraceae</taxon>
        <taxon>Tahibacter</taxon>
    </lineage>
</organism>
<name>A0A9X4BK49_9GAMM</name>